<feature type="compositionally biased region" description="Polar residues" evidence="10">
    <location>
        <begin position="29"/>
        <end position="45"/>
    </location>
</feature>
<dbReference type="Proteomes" id="UP000009131">
    <property type="component" value="Unassembled WGS sequence"/>
</dbReference>
<dbReference type="PROSITE" id="PS50157">
    <property type="entry name" value="ZINC_FINGER_C2H2_2"/>
    <property type="match status" value="2"/>
</dbReference>
<dbReference type="EMBL" id="BABT02000076">
    <property type="protein sequence ID" value="GAA96241.1"/>
    <property type="molecule type" value="Genomic_DNA"/>
</dbReference>
<reference evidence="12 13" key="1">
    <citation type="journal article" date="2011" name="J. Gen. Appl. Microbiol.">
        <title>Draft genome sequencing of the enigmatic basidiomycete Mixia osmundae.</title>
        <authorList>
            <person name="Nishida H."/>
            <person name="Nagatsuka Y."/>
            <person name="Sugiyama J."/>
        </authorList>
    </citation>
    <scope>NUCLEOTIDE SEQUENCE [LARGE SCALE GENOMIC DNA]</scope>
    <source>
        <strain evidence="13">CBS 9802 / IAM 14324 / JCM 22182 / KY 12970</strain>
    </source>
</reference>
<feature type="compositionally biased region" description="Polar residues" evidence="10">
    <location>
        <begin position="79"/>
        <end position="95"/>
    </location>
</feature>
<accession>G7E081</accession>
<dbReference type="InterPro" id="IPR036236">
    <property type="entry name" value="Znf_C2H2_sf"/>
</dbReference>
<feature type="compositionally biased region" description="Polar residues" evidence="10">
    <location>
        <begin position="104"/>
        <end position="129"/>
    </location>
</feature>
<dbReference type="eggNOG" id="KOG1721">
    <property type="taxonomic scope" value="Eukaryota"/>
</dbReference>
<feature type="compositionally biased region" description="Polar residues" evidence="10">
    <location>
        <begin position="371"/>
        <end position="391"/>
    </location>
</feature>
<dbReference type="Pfam" id="PF00096">
    <property type="entry name" value="zf-C2H2"/>
    <property type="match status" value="2"/>
</dbReference>
<evidence type="ECO:0000256" key="1">
    <source>
        <dbReference type="ARBA" id="ARBA00004123"/>
    </source>
</evidence>
<comment type="subcellular location">
    <subcellularLocation>
        <location evidence="1">Nucleus</location>
    </subcellularLocation>
</comment>
<keyword evidence="5" id="KW-0862">Zinc</keyword>
<dbReference type="InterPro" id="IPR013087">
    <property type="entry name" value="Znf_C2H2_type"/>
</dbReference>
<feature type="region of interest" description="Disordered" evidence="10">
    <location>
        <begin position="171"/>
        <end position="336"/>
    </location>
</feature>
<feature type="compositionally biased region" description="Low complexity" evidence="10">
    <location>
        <begin position="297"/>
        <end position="336"/>
    </location>
</feature>
<feature type="region of interest" description="Disordered" evidence="10">
    <location>
        <begin position="367"/>
        <end position="399"/>
    </location>
</feature>
<evidence type="ECO:0000256" key="4">
    <source>
        <dbReference type="ARBA" id="ARBA00022771"/>
    </source>
</evidence>
<evidence type="ECO:0000256" key="2">
    <source>
        <dbReference type="ARBA" id="ARBA00022723"/>
    </source>
</evidence>
<dbReference type="Gene3D" id="3.30.160.60">
    <property type="entry name" value="Classic Zinc Finger"/>
    <property type="match status" value="2"/>
</dbReference>
<feature type="compositionally biased region" description="Polar residues" evidence="10">
    <location>
        <begin position="215"/>
        <end position="247"/>
    </location>
</feature>
<dbReference type="SMART" id="SM00355">
    <property type="entry name" value="ZnF_C2H2"/>
    <property type="match status" value="2"/>
</dbReference>
<dbReference type="OrthoDB" id="654211at2759"/>
<dbReference type="GO" id="GO:0005634">
    <property type="term" value="C:nucleus"/>
    <property type="evidence" value="ECO:0007669"/>
    <property type="project" value="UniProtKB-SubCell"/>
</dbReference>
<dbReference type="GO" id="GO:0006357">
    <property type="term" value="P:regulation of transcription by RNA polymerase II"/>
    <property type="evidence" value="ECO:0007669"/>
    <property type="project" value="TreeGrafter"/>
</dbReference>
<keyword evidence="6" id="KW-0805">Transcription regulation</keyword>
<keyword evidence="13" id="KW-1185">Reference proteome</keyword>
<comment type="caution">
    <text evidence="12">The sequence shown here is derived from an EMBL/GenBank/DDBJ whole genome shotgun (WGS) entry which is preliminary data.</text>
</comment>
<evidence type="ECO:0000313" key="12">
    <source>
        <dbReference type="EMBL" id="GAA96241.1"/>
    </source>
</evidence>
<dbReference type="SUPFAM" id="SSF57667">
    <property type="entry name" value="beta-beta-alpha zinc fingers"/>
    <property type="match status" value="1"/>
</dbReference>
<dbReference type="PANTHER" id="PTHR46179">
    <property type="entry name" value="ZINC FINGER PROTEIN"/>
    <property type="match status" value="1"/>
</dbReference>
<protein>
    <recommendedName>
        <fullName evidence="11">C2H2-type domain-containing protein</fullName>
    </recommendedName>
</protein>
<feature type="region of interest" description="Disordered" evidence="10">
    <location>
        <begin position="79"/>
        <end position="129"/>
    </location>
</feature>
<dbReference type="PANTHER" id="PTHR46179:SF13">
    <property type="entry name" value="C2H2-TYPE DOMAIN-CONTAINING PROTEIN"/>
    <property type="match status" value="1"/>
</dbReference>
<dbReference type="AlphaFoldDB" id="G7E081"/>
<evidence type="ECO:0000256" key="3">
    <source>
        <dbReference type="ARBA" id="ARBA00022737"/>
    </source>
</evidence>
<dbReference type="GO" id="GO:0008270">
    <property type="term" value="F:zinc ion binding"/>
    <property type="evidence" value="ECO:0007669"/>
    <property type="project" value="UniProtKB-KW"/>
</dbReference>
<reference evidence="12 13" key="2">
    <citation type="journal article" date="2012" name="Open Biol.">
        <title>Characteristics of nucleosomes and linker DNA regions on the genome of the basidiomycete Mixia osmundae revealed by mono- and dinucleosome mapping.</title>
        <authorList>
            <person name="Nishida H."/>
            <person name="Kondo S."/>
            <person name="Matsumoto T."/>
            <person name="Suzuki Y."/>
            <person name="Yoshikawa H."/>
            <person name="Taylor T.D."/>
            <person name="Sugiyama J."/>
        </authorList>
    </citation>
    <scope>NUCLEOTIDE SEQUENCE [LARGE SCALE GENOMIC DNA]</scope>
    <source>
        <strain evidence="13">CBS 9802 / IAM 14324 / JCM 22182 / KY 12970</strain>
    </source>
</reference>
<dbReference type="HOGENOM" id="CLU_442849_0_0_1"/>
<keyword evidence="8" id="KW-0539">Nucleus</keyword>
<feature type="compositionally biased region" description="Polar residues" evidence="10">
    <location>
        <begin position="183"/>
        <end position="204"/>
    </location>
</feature>
<dbReference type="PROSITE" id="PS00028">
    <property type="entry name" value="ZINC_FINGER_C2H2_1"/>
    <property type="match status" value="2"/>
</dbReference>
<dbReference type="InterPro" id="IPR051061">
    <property type="entry name" value="Zinc_finger_trans_reg"/>
</dbReference>
<keyword evidence="3" id="KW-0677">Repeat</keyword>
<feature type="domain" description="C2H2-type" evidence="11">
    <location>
        <begin position="400"/>
        <end position="429"/>
    </location>
</feature>
<organism evidence="12 13">
    <name type="scientific">Mixia osmundae (strain CBS 9802 / IAM 14324 / JCM 22182 / KY 12970)</name>
    <dbReference type="NCBI Taxonomy" id="764103"/>
    <lineage>
        <taxon>Eukaryota</taxon>
        <taxon>Fungi</taxon>
        <taxon>Dikarya</taxon>
        <taxon>Basidiomycota</taxon>
        <taxon>Pucciniomycotina</taxon>
        <taxon>Mixiomycetes</taxon>
        <taxon>Mixiales</taxon>
        <taxon>Mixiaceae</taxon>
        <taxon>Mixia</taxon>
    </lineage>
</organism>
<sequence>MADLIMRDQPGPSGDRQSALAHGEAGMTDASQYATSRPLSPATQLCQAGSVSRVGASTGLMGPPSLPFTSSNLSLFSSRAGSSQFGKVQSRSLPASPNPGRPTRPNSLSAHSSPVTQASGEFGLSSSFPSRQTGTAGLVLFASVPASPATGSSPSMPSVSYQSALPPAIAGDAAACMPPPEPRSQSARLSQPPTSPMQSMNSPVSDRDLFKAPQSPMTSRVHTSRASPFTAPNFNAQVSGPHSSYMSGTRGETALKSPVPVRPPLESVSSIVAEHLDDGSRATPPPFLGLSTHRGPSSSSSMSTASFATTSSAQSSDSLRSHSSASTAATSLSSSSIPTFNDLKLEQMPLDTPNDSLAPIESPEIPRAVSPATSLASATSKSEPQASTDAASPSDPRRKHACTFSGCTKAFTTSGHLARHSRIHTGEKRYECLLPGCGARFSRQDNMLQHYRTHLTGKARRTSSHNRALAAAAKSAAPPMGHYDMNYSHMSNPSLPMLEPSSNLAPMPQFYGSTGPEGSLPPLLGRPIPPMYDTPMDTRQDALPPVFNDMGYPTRLNLPSTSHFAVHQLLTEPERKRSPIPAANSPYLDQSGFGGPYGYSAALNNQQAQQYLRQVEPMTSADHLYDRPRQYYDHQNLPLVPPPHSQSPGEFSRTTDPMRYAYDPRHQQGQGLGGAIR</sequence>
<evidence type="ECO:0000256" key="8">
    <source>
        <dbReference type="ARBA" id="ARBA00023242"/>
    </source>
</evidence>
<evidence type="ECO:0000256" key="9">
    <source>
        <dbReference type="PROSITE-ProRule" id="PRU00042"/>
    </source>
</evidence>
<feature type="region of interest" description="Disordered" evidence="10">
    <location>
        <begin position="1"/>
        <end position="45"/>
    </location>
</feature>
<name>G7E081_MIXOS</name>
<keyword evidence="4 9" id="KW-0863">Zinc-finger</keyword>
<evidence type="ECO:0000256" key="5">
    <source>
        <dbReference type="ARBA" id="ARBA00022833"/>
    </source>
</evidence>
<keyword evidence="2" id="KW-0479">Metal-binding</keyword>
<evidence type="ECO:0000256" key="10">
    <source>
        <dbReference type="SAM" id="MobiDB-lite"/>
    </source>
</evidence>
<keyword evidence="7" id="KW-0804">Transcription</keyword>
<dbReference type="InParanoid" id="G7E081"/>
<feature type="domain" description="C2H2-type" evidence="11">
    <location>
        <begin position="430"/>
        <end position="459"/>
    </location>
</feature>
<dbReference type="STRING" id="764103.G7E081"/>
<evidence type="ECO:0000256" key="6">
    <source>
        <dbReference type="ARBA" id="ARBA00023015"/>
    </source>
</evidence>
<evidence type="ECO:0000256" key="7">
    <source>
        <dbReference type="ARBA" id="ARBA00023163"/>
    </source>
</evidence>
<proteinExistence type="predicted"/>
<evidence type="ECO:0000259" key="11">
    <source>
        <dbReference type="PROSITE" id="PS50157"/>
    </source>
</evidence>
<evidence type="ECO:0000313" key="13">
    <source>
        <dbReference type="Proteomes" id="UP000009131"/>
    </source>
</evidence>
<gene>
    <name evidence="12" type="primary">Mo02905</name>
    <name evidence="12" type="ORF">E5Q_02905</name>
</gene>
<dbReference type="FunFam" id="3.30.160.60:FF:000032">
    <property type="entry name" value="Krueppel-like factor 4"/>
    <property type="match status" value="1"/>
</dbReference>